<evidence type="ECO:0000313" key="2">
    <source>
        <dbReference type="Proteomes" id="UP000193380"/>
    </source>
</evidence>
<protein>
    <submittedName>
        <fullName evidence="1">Uncharacterized protein</fullName>
    </submittedName>
</protein>
<dbReference type="AlphaFoldDB" id="A0A060X4J7"/>
<proteinExistence type="predicted"/>
<name>A0A060X4J7_ONCMY</name>
<dbReference type="Proteomes" id="UP000193380">
    <property type="component" value="Unassembled WGS sequence"/>
</dbReference>
<dbReference type="EMBL" id="FR904971">
    <property type="protein sequence ID" value="CDQ74391.1"/>
    <property type="molecule type" value="Genomic_DNA"/>
</dbReference>
<dbReference type="GO" id="GO:0007264">
    <property type="term" value="P:small GTPase-mediated signal transduction"/>
    <property type="evidence" value="ECO:0007669"/>
    <property type="project" value="InterPro"/>
</dbReference>
<reference evidence="1" key="2">
    <citation type="submission" date="2014-03" db="EMBL/GenBank/DDBJ databases">
        <authorList>
            <person name="Genoscope - CEA"/>
        </authorList>
    </citation>
    <scope>NUCLEOTIDE SEQUENCE</scope>
</reference>
<dbReference type="PaxDb" id="8022-A0A060X4J7"/>
<dbReference type="PANTHER" id="PTHR23317">
    <property type="entry name" value="DEDICATOR OF CYTOKINESIS DOCK"/>
    <property type="match status" value="1"/>
</dbReference>
<accession>A0A060X4J7</accession>
<dbReference type="GO" id="GO:0051491">
    <property type="term" value="P:positive regulation of filopodium assembly"/>
    <property type="evidence" value="ECO:0007669"/>
    <property type="project" value="TreeGrafter"/>
</dbReference>
<dbReference type="STRING" id="8022.A0A060X4J7"/>
<dbReference type="GO" id="GO:0005085">
    <property type="term" value="F:guanyl-nucleotide exchange factor activity"/>
    <property type="evidence" value="ECO:0007669"/>
    <property type="project" value="InterPro"/>
</dbReference>
<dbReference type="InterPro" id="IPR026791">
    <property type="entry name" value="DOCK"/>
</dbReference>
<reference evidence="1" key="1">
    <citation type="journal article" date="2014" name="Nat. Commun.">
        <title>The rainbow trout genome provides novel insights into evolution after whole-genome duplication in vertebrates.</title>
        <authorList>
            <person name="Berthelot C."/>
            <person name="Brunet F."/>
            <person name="Chalopin D."/>
            <person name="Juanchich A."/>
            <person name="Bernard M."/>
            <person name="Noel B."/>
            <person name="Bento P."/>
            <person name="Da Silva C."/>
            <person name="Labadie K."/>
            <person name="Alberti A."/>
            <person name="Aury J.M."/>
            <person name="Louis A."/>
            <person name="Dehais P."/>
            <person name="Bardou P."/>
            <person name="Montfort J."/>
            <person name="Klopp C."/>
            <person name="Cabau C."/>
            <person name="Gaspin C."/>
            <person name="Thorgaard G.H."/>
            <person name="Boussaha M."/>
            <person name="Quillet E."/>
            <person name="Guyomard R."/>
            <person name="Galiana D."/>
            <person name="Bobe J."/>
            <person name="Volff J.N."/>
            <person name="Genet C."/>
            <person name="Wincker P."/>
            <person name="Jaillon O."/>
            <person name="Roest Crollius H."/>
            <person name="Guiguen Y."/>
        </authorList>
    </citation>
    <scope>NUCLEOTIDE SEQUENCE [LARGE SCALE GENOMIC DNA]</scope>
</reference>
<gene>
    <name evidence="1" type="ORF">GSONMT00039854001</name>
</gene>
<evidence type="ECO:0000313" key="1">
    <source>
        <dbReference type="EMBL" id="CDQ74391.1"/>
    </source>
</evidence>
<organism evidence="1 2">
    <name type="scientific">Oncorhynchus mykiss</name>
    <name type="common">Rainbow trout</name>
    <name type="synonym">Salmo gairdneri</name>
    <dbReference type="NCBI Taxonomy" id="8022"/>
    <lineage>
        <taxon>Eukaryota</taxon>
        <taxon>Metazoa</taxon>
        <taxon>Chordata</taxon>
        <taxon>Craniata</taxon>
        <taxon>Vertebrata</taxon>
        <taxon>Euteleostomi</taxon>
        <taxon>Actinopterygii</taxon>
        <taxon>Neopterygii</taxon>
        <taxon>Teleostei</taxon>
        <taxon>Protacanthopterygii</taxon>
        <taxon>Salmoniformes</taxon>
        <taxon>Salmonidae</taxon>
        <taxon>Salmoninae</taxon>
        <taxon>Oncorhynchus</taxon>
    </lineage>
</organism>
<sequence>MAKSVAQYLQEGNRIKMPRAQRFPDSFHQVLQSLLLSIMPHITIRHVEIPEEARCVNLSLAGFIKRCLTFMNRGYVFSLVNDYIHVCLHTQRPQGLDRDEV</sequence>
<dbReference type="PANTHER" id="PTHR23317:SF81">
    <property type="entry name" value="DEDICATOR OF CYTOKINESIS PROTEIN 11"/>
    <property type="match status" value="1"/>
</dbReference>